<dbReference type="InterPro" id="IPR025706">
    <property type="entry name" value="Endoa_GalNAc"/>
</dbReference>
<protein>
    <recommendedName>
        <fullName evidence="2">Glycosyl hydrolase family 98 putative carbohydrate-binding module domain-containing protein</fullName>
    </recommendedName>
</protein>
<dbReference type="Gene3D" id="3.20.20.80">
    <property type="entry name" value="Glycosidases"/>
    <property type="match status" value="1"/>
</dbReference>
<dbReference type="RefSeq" id="WP_084689790.1">
    <property type="nucleotide sequence ID" value="NZ_JOFV01000003.1"/>
</dbReference>
<gene>
    <name evidence="3" type="ORF">EQW73_11420</name>
    <name evidence="4" type="ORF">EQW78_09895</name>
</gene>
<accession>A0A4Q1KUJ3</accession>
<dbReference type="Gene3D" id="2.70.98.10">
    <property type="match status" value="1"/>
</dbReference>
<dbReference type="Pfam" id="PF08305">
    <property type="entry name" value="NPCBM"/>
    <property type="match status" value="1"/>
</dbReference>
<evidence type="ECO:0000259" key="2">
    <source>
        <dbReference type="SMART" id="SM00776"/>
    </source>
</evidence>
<dbReference type="Pfam" id="PF17451">
    <property type="entry name" value="Glyco_hyd_101C"/>
    <property type="match status" value="1"/>
</dbReference>
<evidence type="ECO:0000313" key="5">
    <source>
        <dbReference type="Proteomes" id="UP000289805"/>
    </source>
</evidence>
<dbReference type="OrthoDB" id="1095434at2"/>
<comment type="caution">
    <text evidence="4">The sequence shown here is derived from an EMBL/GenBank/DDBJ whole genome shotgun (WGS) entry which is preliminary data.</text>
</comment>
<dbReference type="Gene3D" id="2.60.120.260">
    <property type="entry name" value="Galactose-binding domain-like"/>
    <property type="match status" value="2"/>
</dbReference>
<dbReference type="InterPro" id="IPR018905">
    <property type="entry name" value="A-galactase_NEW3"/>
</dbReference>
<dbReference type="Gene3D" id="2.60.120.1060">
    <property type="entry name" value="NPCBM/NEW2 domain"/>
    <property type="match status" value="1"/>
</dbReference>
<dbReference type="GO" id="GO:0030246">
    <property type="term" value="F:carbohydrate binding"/>
    <property type="evidence" value="ECO:0007669"/>
    <property type="project" value="InterPro"/>
</dbReference>
<dbReference type="CDD" id="cd14244">
    <property type="entry name" value="GH_101_like"/>
    <property type="match status" value="1"/>
</dbReference>
<dbReference type="Pfam" id="PF12905">
    <property type="entry name" value="Glyco_hydro_101"/>
    <property type="match status" value="1"/>
</dbReference>
<reference evidence="5 6" key="1">
    <citation type="submission" date="2019-01" db="EMBL/GenBank/DDBJ databases">
        <title>Oerskovia turbata Genome sequencing and assembly.</title>
        <authorList>
            <person name="Dou T."/>
        </authorList>
    </citation>
    <scope>NUCLEOTIDE SEQUENCE [LARGE SCALE GENOMIC DNA]</scope>
    <source>
        <strain evidence="4 5">JCM12123</strain>
        <strain evidence="3 6">JCM3160</strain>
    </source>
</reference>
<evidence type="ECO:0000313" key="6">
    <source>
        <dbReference type="Proteomes" id="UP000290517"/>
    </source>
</evidence>
<dbReference type="InterPro" id="IPR013222">
    <property type="entry name" value="Glyco_hyd_98_carb-bd"/>
</dbReference>
<sequence>MVRHSPGPRAGSLPGGGSRRARRLVALATAVVVPFAALPAAAAASHAPASSTTQLSALGLTAEQVAAASVEGAATLRSPQLDVQVAADFPRVLSYTDRATGASLAGSTATVATVRLNGTDRTVAVEAGEPGETSRDYHLTFPDLAGVSLDTRLEVDGNAVTFRVTGVTDTEDFRVGTIEVPGHDLLSVSSADPSAVVASAVISPDRGKVGDTFTTVTGQTPVNANPVGSAYAIVSTSALSATIVTNSVYDEAGGKAAADGNRLQRQARAADGGVRVGVWSGAWTYRAQGSPVTEELPYATVVVTADANGDDTVDWQDGAIAFRATAPKALGADQVADRVVTHIPFNFASQATHPFLRTLDDVKRISLATDGLGQMALLKGYGSEGHDSAHPDYGGNYNERAGGLEDMNTLLEQGGDWNADFGVHINATEAYAEANAFSDELVDPSAKGWNWLGQSYYIDQRRDVNSGDLAARIGQLADETRGNLDLLYVDVYYNFGWQARALADAARANDLQIATEWSDKFEASSLWSHWSADENYGGASNKGLNSQIVRFIDNAEKDTWNPHPLLGNARLVEFEGWTGQTDWNAFYQNIWTTNVPTKFLQHEEIVRWGTDRIDFTGDVSARGQTAADRQILVGDAVVATGGTYLLPWNASDAPGLEGEATEGGKLYHYNPAGGSTTWTLTDEFSGATSLTMYKLTTTGREKVADVPVTGGEVTVEATAGQPYVLYPQGVTTPSADDVAWGTASGIVDPGFNAATLDAYETVGTTGIETLSNGQRVATLGAGASSLSQQLGELSTGTYAVSAWVEVQPGKSRTTTLSVSGEGVAQTASTVVERSTAKNLVAADEKNNRYYQRVQVLVDVAGPARPTLTVSAAAGDAVVRVDDLRVVSATRSEAPAVEGETGTVVAFDDFENVTQGWGPFVKGDAGGVTDPRTHIAKRNAPYTQAGWNGKLVDDALSGDWSLKAHEENKGLVYRTVPSTVKLEAGRQYRVSFDYQSGNGGEYQWVTGYDSVASGAPASVETHATPLGQQRTTTTFSEDVVASGCGDTWVGLRKLTAGGNQSDLILDDFRVVDLGPAEATPACASLTVSPGPVAFEPDVASTVTTRLTIHEPVAVADVAVTLDVPEGWEVEATDASSAATLPAGGVLTTTWQVTPHGKITADAYTLTSGGSYTTTAAPVGKRSVEAGQSVWVVVPPNGGENWVSDLPFVSTTNGWGPVERDLSNGEQGEKDGKPLTLRGVVHEKGLGTHAKSTVRVFLAGQCEAFTATVGVDDVQATKGSVQFTVLGDGTQLAQTEVLRGGGKTVDLNVPVTGVRYLDLVVGDGGDGNGNDHADWGSAKVSCADPVEPEPEPELEVTTTATSQCTGARAQVTARAVNEEDFPVDVLVTTPYGTKTFTNVQPGKSASQKFNSRSEAIEAGTVTFTATATVDGEEVTTTTERSFEATSCR</sequence>
<dbReference type="Proteomes" id="UP000290517">
    <property type="component" value="Unassembled WGS sequence"/>
</dbReference>
<keyword evidence="6" id="KW-1185">Reference proteome</keyword>
<dbReference type="InterPro" id="IPR035364">
    <property type="entry name" value="Beta_sandwich_GH101"/>
</dbReference>
<dbReference type="SUPFAM" id="SSF49785">
    <property type="entry name" value="Galactose-binding domain-like"/>
    <property type="match status" value="1"/>
</dbReference>
<feature type="domain" description="Glycosyl hydrolase family 98 putative carbohydrate-binding module" evidence="2">
    <location>
        <begin position="1195"/>
        <end position="1340"/>
    </location>
</feature>
<dbReference type="InterPro" id="IPR008979">
    <property type="entry name" value="Galactose-bd-like_sf"/>
</dbReference>
<dbReference type="Proteomes" id="UP000289805">
    <property type="component" value="Unassembled WGS sequence"/>
</dbReference>
<dbReference type="InterPro" id="IPR049314">
    <property type="entry name" value="GH101_dom-5"/>
</dbReference>
<evidence type="ECO:0000313" key="3">
    <source>
        <dbReference type="EMBL" id="RXR25438.1"/>
    </source>
</evidence>
<dbReference type="Pfam" id="PF10633">
    <property type="entry name" value="NPCBM_assoc"/>
    <property type="match status" value="1"/>
</dbReference>
<feature type="region of interest" description="Disordered" evidence="1">
    <location>
        <begin position="1326"/>
        <end position="1348"/>
    </location>
</feature>
<dbReference type="InterPro" id="IPR038637">
    <property type="entry name" value="NPCBM_sf"/>
</dbReference>
<evidence type="ECO:0000256" key="1">
    <source>
        <dbReference type="SAM" id="MobiDB-lite"/>
    </source>
</evidence>
<organism evidence="4 5">
    <name type="scientific">Oerskovia turbata</name>
    <dbReference type="NCBI Taxonomy" id="1713"/>
    <lineage>
        <taxon>Bacteria</taxon>
        <taxon>Bacillati</taxon>
        <taxon>Actinomycetota</taxon>
        <taxon>Actinomycetes</taxon>
        <taxon>Micrococcales</taxon>
        <taxon>Cellulomonadaceae</taxon>
        <taxon>Oerskovia</taxon>
    </lineage>
</organism>
<proteinExistence type="predicted"/>
<dbReference type="InterPro" id="IPR040633">
    <property type="entry name" value="Gal_mutarotas_3"/>
</dbReference>
<name>A0A4Q1KUJ3_9CELL</name>
<dbReference type="EMBL" id="SDJQ01000012">
    <property type="protein sequence ID" value="RXR33921.1"/>
    <property type="molecule type" value="Genomic_DNA"/>
</dbReference>
<evidence type="ECO:0000313" key="4">
    <source>
        <dbReference type="EMBL" id="RXR33921.1"/>
    </source>
</evidence>
<dbReference type="EMBL" id="SDJR01000006">
    <property type="protein sequence ID" value="RXR25438.1"/>
    <property type="molecule type" value="Genomic_DNA"/>
</dbReference>
<dbReference type="InterPro" id="IPR014718">
    <property type="entry name" value="GH-type_carb-bd"/>
</dbReference>
<dbReference type="Pfam" id="PF21466">
    <property type="entry name" value="GH101_dom-5"/>
    <property type="match status" value="1"/>
</dbReference>
<dbReference type="GO" id="GO:0033926">
    <property type="term" value="F:endo-alpha-N-acetylgalactosaminidase activity"/>
    <property type="evidence" value="ECO:0007669"/>
    <property type="project" value="InterPro"/>
</dbReference>
<dbReference type="STRING" id="1713.GCA_000718325_00816"/>
<dbReference type="SMART" id="SM00776">
    <property type="entry name" value="NPCBM"/>
    <property type="match status" value="1"/>
</dbReference>
<dbReference type="Pfam" id="PF17974">
    <property type="entry name" value="GalBD_like"/>
    <property type="match status" value="1"/>
</dbReference>
<dbReference type="InterPro" id="IPR040502">
    <property type="entry name" value="GH101_dom-6"/>
</dbReference>
<dbReference type="Pfam" id="PF18080">
    <property type="entry name" value="Gal_mutarotas_3"/>
    <property type="match status" value="1"/>
</dbReference>